<evidence type="ECO:0000256" key="1">
    <source>
        <dbReference type="SAM" id="SignalP"/>
    </source>
</evidence>
<name>A0ABT8RE17_9BACT</name>
<gene>
    <name evidence="2" type="ORF">Q0590_22050</name>
</gene>
<dbReference type="PANTHER" id="PTHR10151:SF120">
    <property type="entry name" value="BIS(5'-ADENOSYL)-TRIPHOSPHATASE"/>
    <property type="match status" value="1"/>
</dbReference>
<organism evidence="2 3">
    <name type="scientific">Rhodocytophaga aerolata</name>
    <dbReference type="NCBI Taxonomy" id="455078"/>
    <lineage>
        <taxon>Bacteria</taxon>
        <taxon>Pseudomonadati</taxon>
        <taxon>Bacteroidota</taxon>
        <taxon>Cytophagia</taxon>
        <taxon>Cytophagales</taxon>
        <taxon>Rhodocytophagaceae</taxon>
        <taxon>Rhodocytophaga</taxon>
    </lineage>
</organism>
<sequence>MKAFLILYLGLLLSSLSYAQQFTNVKHIVVIGVDGLSPDGIMKAKTPNLDDLVKQGAHSFKAQAVMPSSSSPNWASMIMGASPKEHEITSNDWERTDIRNKAYCEGKEGETFPTIFKVIRSNKSEADIACFYDWDGFGRLVEPGVPTLIADARGEDRTAREAATYIKANKPFFTFVHLDHVDHAGHDFGHGTANYYSSVEKADRLIGEILTSLKQANIYNQTLILVTADHGGKGKGHGGDTPEERDIPWIIAGPGVKKGYRIQEFINTYDTAATLAYVLGYVPPACWIGKPVKAAFE</sequence>
<dbReference type="Pfam" id="PF01663">
    <property type="entry name" value="Phosphodiest"/>
    <property type="match status" value="1"/>
</dbReference>
<feature type="signal peptide" evidence="1">
    <location>
        <begin position="1"/>
        <end position="19"/>
    </location>
</feature>
<keyword evidence="3" id="KW-1185">Reference proteome</keyword>
<dbReference type="EMBL" id="JAUKPO010000015">
    <property type="protein sequence ID" value="MDO1448977.1"/>
    <property type="molecule type" value="Genomic_DNA"/>
</dbReference>
<dbReference type="InterPro" id="IPR017850">
    <property type="entry name" value="Alkaline_phosphatase_core_sf"/>
</dbReference>
<feature type="chain" id="PRO_5045448868" evidence="1">
    <location>
        <begin position="20"/>
        <end position="297"/>
    </location>
</feature>
<evidence type="ECO:0000313" key="2">
    <source>
        <dbReference type="EMBL" id="MDO1448977.1"/>
    </source>
</evidence>
<dbReference type="Gene3D" id="3.40.720.10">
    <property type="entry name" value="Alkaline Phosphatase, subunit A"/>
    <property type="match status" value="2"/>
</dbReference>
<evidence type="ECO:0000313" key="3">
    <source>
        <dbReference type="Proteomes" id="UP001168528"/>
    </source>
</evidence>
<dbReference type="RefSeq" id="WP_302039778.1">
    <property type="nucleotide sequence ID" value="NZ_JAUKPO010000015.1"/>
</dbReference>
<dbReference type="PANTHER" id="PTHR10151">
    <property type="entry name" value="ECTONUCLEOTIDE PYROPHOSPHATASE/PHOSPHODIESTERASE"/>
    <property type="match status" value="1"/>
</dbReference>
<accession>A0ABT8RE17</accession>
<dbReference type="SUPFAM" id="SSF53649">
    <property type="entry name" value="Alkaline phosphatase-like"/>
    <property type="match status" value="1"/>
</dbReference>
<dbReference type="Proteomes" id="UP001168528">
    <property type="component" value="Unassembled WGS sequence"/>
</dbReference>
<dbReference type="CDD" id="cd00016">
    <property type="entry name" value="ALP_like"/>
    <property type="match status" value="1"/>
</dbReference>
<keyword evidence="1" id="KW-0732">Signal</keyword>
<protein>
    <submittedName>
        <fullName evidence="2">Alkaline phosphatase</fullName>
    </submittedName>
</protein>
<dbReference type="InterPro" id="IPR002591">
    <property type="entry name" value="Phosphodiest/P_Trfase"/>
</dbReference>
<comment type="caution">
    <text evidence="2">The sequence shown here is derived from an EMBL/GenBank/DDBJ whole genome shotgun (WGS) entry which is preliminary data.</text>
</comment>
<reference evidence="2" key="1">
    <citation type="submission" date="2023-07" db="EMBL/GenBank/DDBJ databases">
        <title>The genome sequence of Rhodocytophaga aerolata KACC 12507.</title>
        <authorList>
            <person name="Zhang X."/>
        </authorList>
    </citation>
    <scope>NUCLEOTIDE SEQUENCE</scope>
    <source>
        <strain evidence="2">KACC 12507</strain>
    </source>
</reference>
<proteinExistence type="predicted"/>